<dbReference type="Pfam" id="PF14630">
    <property type="entry name" value="ORC5_C"/>
    <property type="match status" value="1"/>
</dbReference>
<evidence type="ECO:0000256" key="5">
    <source>
        <dbReference type="ARBA" id="ARBA00022840"/>
    </source>
</evidence>
<dbReference type="Pfam" id="PF21639">
    <property type="entry name" value="ORC5_lid"/>
    <property type="match status" value="1"/>
</dbReference>
<evidence type="ECO:0000259" key="10">
    <source>
        <dbReference type="Pfam" id="PF21639"/>
    </source>
</evidence>
<evidence type="ECO:0000259" key="8">
    <source>
        <dbReference type="Pfam" id="PF13191"/>
    </source>
</evidence>
<keyword evidence="6" id="KW-0539">Nucleus</keyword>
<name>A0A168BQB0_9EURO</name>
<dbReference type="Proteomes" id="UP000242877">
    <property type="component" value="Unassembled WGS sequence"/>
</dbReference>
<dbReference type="GO" id="GO:0006270">
    <property type="term" value="P:DNA replication initiation"/>
    <property type="evidence" value="ECO:0007669"/>
    <property type="project" value="TreeGrafter"/>
</dbReference>
<gene>
    <name evidence="11" type="ORF">AAP_01273</name>
</gene>
<sequence length="617" mass="66973">MNSMASSPQEIIESVTAQWLCRDEQVDILTYLLRADTPSPSNLIIYGPQASGKSSILNAVLNTNPAQNAAAPTAQPTQRKRKRASLPPKPSSNSSRLPHATVKCAECVTARHLLVKLVSRTIIALAALLRETSESDADAWAAEMHTKAKCDHISQFPDAMRIILEESEIFAKIHAGLEEPPSRKFVLVLDGVDNLREGGSALLAGFARTAQLTPSLTFVYVFRQSPRPFLLQTTGVQHIYFPPYDRDECITILARRRSDLSNLIDAGFEEEYAEEIYASYLGLIYDSLIGPTAGTLPMFRNIAEKLWPQFIAPILNSEKPPGFGIDEEWSPRDWDFPRLIIKNRALLRQQGESLLVHHIVPDAAIQANNGTSKDDVKTAANGFSKKPTSSTASSLPQFPYLPTLLLASAFLAAHIPPRLDLVFFSKYASSSTKSKRRIHRRQLKPSSTPSKSTTTADNDLDVDDPSAATPSKKRGRPSTKITKSTIESAMLSSSTSSSAPGVIQSRPFTLERLLAIFHAVSSNSISDPRLPSTKSLADALFSEIATLQRLRLLVPVHASASAIDVGGSGEKWHLNAGVAVGNSAGTGVNGLGSFDWIIELAKGVGVEVEDYISGGLD</sequence>
<feature type="domain" description="Origin recognition complex subunit 5 C-terminal" evidence="9">
    <location>
        <begin position="398"/>
        <end position="612"/>
    </location>
</feature>
<evidence type="ECO:0000259" key="9">
    <source>
        <dbReference type="Pfam" id="PF14630"/>
    </source>
</evidence>
<organism evidence="11 12">
    <name type="scientific">Ascosphaera apis ARSEF 7405</name>
    <dbReference type="NCBI Taxonomy" id="392613"/>
    <lineage>
        <taxon>Eukaryota</taxon>
        <taxon>Fungi</taxon>
        <taxon>Dikarya</taxon>
        <taxon>Ascomycota</taxon>
        <taxon>Pezizomycotina</taxon>
        <taxon>Eurotiomycetes</taxon>
        <taxon>Eurotiomycetidae</taxon>
        <taxon>Onygenales</taxon>
        <taxon>Ascosphaeraceae</taxon>
        <taxon>Ascosphaera</taxon>
    </lineage>
</organism>
<feature type="region of interest" description="Disordered" evidence="7">
    <location>
        <begin position="368"/>
        <end position="394"/>
    </location>
</feature>
<feature type="compositionally biased region" description="Low complexity" evidence="7">
    <location>
        <begin position="67"/>
        <end position="77"/>
    </location>
</feature>
<keyword evidence="12" id="KW-1185">Reference proteome</keyword>
<evidence type="ECO:0000256" key="4">
    <source>
        <dbReference type="ARBA" id="ARBA00022741"/>
    </source>
</evidence>
<dbReference type="Gene3D" id="1.10.8.60">
    <property type="match status" value="1"/>
</dbReference>
<dbReference type="InterPro" id="IPR048866">
    <property type="entry name" value="ORC5_lid"/>
</dbReference>
<evidence type="ECO:0000256" key="1">
    <source>
        <dbReference type="ARBA" id="ARBA00004123"/>
    </source>
</evidence>
<dbReference type="InterPro" id="IPR027417">
    <property type="entry name" value="P-loop_NTPase"/>
</dbReference>
<evidence type="ECO:0000256" key="3">
    <source>
        <dbReference type="ARBA" id="ARBA00022705"/>
    </source>
</evidence>
<comment type="caution">
    <text evidence="11">The sequence shown here is derived from an EMBL/GenBank/DDBJ whole genome shotgun (WGS) entry which is preliminary data.</text>
</comment>
<dbReference type="Gene3D" id="3.40.50.300">
    <property type="entry name" value="P-loop containing nucleotide triphosphate hydrolases"/>
    <property type="match status" value="1"/>
</dbReference>
<reference evidence="11 12" key="1">
    <citation type="journal article" date="2016" name="Genome Biol. Evol.">
        <title>Divergent and convergent evolution of fungal pathogenicity.</title>
        <authorList>
            <person name="Shang Y."/>
            <person name="Xiao G."/>
            <person name="Zheng P."/>
            <person name="Cen K."/>
            <person name="Zhan S."/>
            <person name="Wang C."/>
        </authorList>
    </citation>
    <scope>NUCLEOTIDE SEQUENCE [LARGE SCALE GENOMIC DNA]</scope>
    <source>
        <strain evidence="11 12">ARSEF 7405</strain>
    </source>
</reference>
<evidence type="ECO:0000256" key="7">
    <source>
        <dbReference type="SAM" id="MobiDB-lite"/>
    </source>
</evidence>
<dbReference type="InterPro" id="IPR020796">
    <property type="entry name" value="ORC5"/>
</dbReference>
<keyword evidence="3" id="KW-0235">DNA replication</keyword>
<dbReference type="GO" id="GO:0003688">
    <property type="term" value="F:DNA replication origin binding"/>
    <property type="evidence" value="ECO:0007669"/>
    <property type="project" value="TreeGrafter"/>
</dbReference>
<evidence type="ECO:0000313" key="11">
    <source>
        <dbReference type="EMBL" id="KZZ95597.1"/>
    </source>
</evidence>
<dbReference type="InterPro" id="IPR047088">
    <property type="entry name" value="ORC5_C"/>
</dbReference>
<dbReference type="GO" id="GO:0005664">
    <property type="term" value="C:nuclear origin of replication recognition complex"/>
    <property type="evidence" value="ECO:0007669"/>
    <property type="project" value="TreeGrafter"/>
</dbReference>
<keyword evidence="4" id="KW-0547">Nucleotide-binding</keyword>
<comment type="subcellular location">
    <subcellularLocation>
        <location evidence="1">Nucleus</location>
    </subcellularLocation>
</comment>
<feature type="compositionally biased region" description="Basic residues" evidence="7">
    <location>
        <begin position="434"/>
        <end position="443"/>
    </location>
</feature>
<feature type="domain" description="Orc1-like AAA ATPase" evidence="8">
    <location>
        <begin position="18"/>
        <end position="218"/>
    </location>
</feature>
<dbReference type="EMBL" id="AZGZ01000004">
    <property type="protein sequence ID" value="KZZ95597.1"/>
    <property type="molecule type" value="Genomic_DNA"/>
</dbReference>
<dbReference type="AlphaFoldDB" id="A0A168BQB0"/>
<dbReference type="InterPro" id="IPR041664">
    <property type="entry name" value="AAA_16"/>
</dbReference>
<comment type="similarity">
    <text evidence="2">Belongs to the ORC5 family.</text>
</comment>
<accession>A0A168BQB0</accession>
<dbReference type="OrthoDB" id="365981at2759"/>
<dbReference type="PANTHER" id="PTHR12705">
    <property type="entry name" value="ORIGIN RECOGNITION COMPLEX SUBUNIT 5"/>
    <property type="match status" value="1"/>
</dbReference>
<evidence type="ECO:0000313" key="12">
    <source>
        <dbReference type="Proteomes" id="UP000242877"/>
    </source>
</evidence>
<protein>
    <submittedName>
        <fullName evidence="11">Uncharacterized protein</fullName>
    </submittedName>
</protein>
<dbReference type="VEuPathDB" id="FungiDB:AAP_01273"/>
<proteinExistence type="inferred from homology"/>
<keyword evidence="5" id="KW-0067">ATP-binding</keyword>
<feature type="compositionally biased region" description="Low complexity" evidence="7">
    <location>
        <begin position="444"/>
        <end position="455"/>
    </location>
</feature>
<dbReference type="Pfam" id="PF13191">
    <property type="entry name" value="AAA_16"/>
    <property type="match status" value="1"/>
</dbReference>
<feature type="region of interest" description="Disordered" evidence="7">
    <location>
        <begin position="434"/>
        <end position="498"/>
    </location>
</feature>
<feature type="region of interest" description="Disordered" evidence="7">
    <location>
        <begin position="67"/>
        <end position="97"/>
    </location>
</feature>
<evidence type="ECO:0000256" key="6">
    <source>
        <dbReference type="ARBA" id="ARBA00023242"/>
    </source>
</evidence>
<dbReference type="SUPFAM" id="SSF52540">
    <property type="entry name" value="P-loop containing nucleoside triphosphate hydrolases"/>
    <property type="match status" value="1"/>
</dbReference>
<feature type="domain" description="ORC5 lid" evidence="10">
    <location>
        <begin position="277"/>
        <end position="348"/>
    </location>
</feature>
<evidence type="ECO:0000256" key="2">
    <source>
        <dbReference type="ARBA" id="ARBA00006269"/>
    </source>
</evidence>
<feature type="compositionally biased region" description="Low complexity" evidence="7">
    <location>
        <begin position="484"/>
        <end position="498"/>
    </location>
</feature>
<dbReference type="PANTHER" id="PTHR12705:SF0">
    <property type="entry name" value="ORIGIN RECOGNITION COMPLEX SUBUNIT 5"/>
    <property type="match status" value="1"/>
</dbReference>